<name>A0A1G6JPE3_9BACT</name>
<gene>
    <name evidence="2" type="ORF">SAMN05216323_102110</name>
</gene>
<evidence type="ECO:0000313" key="2">
    <source>
        <dbReference type="EMBL" id="SDC20599.1"/>
    </source>
</evidence>
<dbReference type="AlphaFoldDB" id="A0A1G6JPE3"/>
<dbReference type="PANTHER" id="PTHR36503">
    <property type="entry name" value="BLR2520 PROTEIN"/>
    <property type="match status" value="1"/>
</dbReference>
<dbReference type="InterPro" id="IPR037523">
    <property type="entry name" value="VOC_core"/>
</dbReference>
<dbReference type="Proteomes" id="UP000199452">
    <property type="component" value="Unassembled WGS sequence"/>
</dbReference>
<dbReference type="InterPro" id="IPR029068">
    <property type="entry name" value="Glyas_Bleomycin-R_OHBP_Dase"/>
</dbReference>
<accession>A0A1G6JPE3</accession>
<dbReference type="EMBL" id="FMYP01000021">
    <property type="protein sequence ID" value="SDC20599.1"/>
    <property type="molecule type" value="Genomic_DNA"/>
</dbReference>
<dbReference type="Pfam" id="PF00903">
    <property type="entry name" value="Glyoxalase"/>
    <property type="match status" value="1"/>
</dbReference>
<dbReference type="RefSeq" id="WP_092437430.1">
    <property type="nucleotide sequence ID" value="NZ_FMYP01000021.1"/>
</dbReference>
<proteinExistence type="predicted"/>
<dbReference type="InterPro" id="IPR004360">
    <property type="entry name" value="Glyas_Fos-R_dOase_dom"/>
</dbReference>
<evidence type="ECO:0000259" key="1">
    <source>
        <dbReference type="PROSITE" id="PS51819"/>
    </source>
</evidence>
<dbReference type="Gene3D" id="3.10.180.10">
    <property type="entry name" value="2,3-Dihydroxybiphenyl 1,2-Dioxygenase, domain 1"/>
    <property type="match status" value="1"/>
</dbReference>
<dbReference type="PANTHER" id="PTHR36503:SF2">
    <property type="entry name" value="BLR2408 PROTEIN"/>
    <property type="match status" value="1"/>
</dbReference>
<dbReference type="SUPFAM" id="SSF54593">
    <property type="entry name" value="Glyoxalase/Bleomycin resistance protein/Dihydroxybiphenyl dioxygenase"/>
    <property type="match status" value="1"/>
</dbReference>
<evidence type="ECO:0000313" key="3">
    <source>
        <dbReference type="Proteomes" id="UP000199452"/>
    </source>
</evidence>
<dbReference type="OrthoDB" id="9798430at2"/>
<dbReference type="PROSITE" id="PS51819">
    <property type="entry name" value="VOC"/>
    <property type="match status" value="1"/>
</dbReference>
<reference evidence="2 3" key="1">
    <citation type="submission" date="2016-09" db="EMBL/GenBank/DDBJ databases">
        <authorList>
            <person name="Capua I."/>
            <person name="De Benedictis P."/>
            <person name="Joannis T."/>
            <person name="Lombin L.H."/>
            <person name="Cattoli G."/>
        </authorList>
    </citation>
    <scope>NUCLEOTIDE SEQUENCE [LARGE SCALE GENOMIC DNA]</scope>
    <source>
        <strain evidence="2 3">A7P-90m</strain>
    </source>
</reference>
<protein>
    <recommendedName>
        <fullName evidence="1">VOC domain-containing protein</fullName>
    </recommendedName>
</protein>
<keyword evidence="3" id="KW-1185">Reference proteome</keyword>
<feature type="domain" description="VOC" evidence="1">
    <location>
        <begin position="3"/>
        <end position="127"/>
    </location>
</feature>
<dbReference type="STRING" id="1640674.SAMN05216323_102110"/>
<organism evidence="2 3">
    <name type="scientific">Williamwhitmania taraxaci</name>
    <dbReference type="NCBI Taxonomy" id="1640674"/>
    <lineage>
        <taxon>Bacteria</taxon>
        <taxon>Pseudomonadati</taxon>
        <taxon>Bacteroidota</taxon>
        <taxon>Bacteroidia</taxon>
        <taxon>Bacteroidales</taxon>
        <taxon>Williamwhitmaniaceae</taxon>
        <taxon>Williamwhitmania</taxon>
    </lineage>
</organism>
<sequence length="134" mass="14975">MVSKLFVNLPVKNLGKSIIFFADLGFTFNLKFTNDVAACVEVAENMFVMLLAEKHFMAFTQKNVSDATRYTEMLVALQLDSKEQVIEMVNKAVESGGSTYMEPKDHNGMYGHSFADLDGHQWEVFSMDSASSAK</sequence>